<evidence type="ECO:0000256" key="1">
    <source>
        <dbReference type="SAM" id="MobiDB-lite"/>
    </source>
</evidence>
<proteinExistence type="predicted"/>
<dbReference type="Proteomes" id="UP000621266">
    <property type="component" value="Unassembled WGS sequence"/>
</dbReference>
<dbReference type="EMBL" id="WHPN01000283">
    <property type="protein sequence ID" value="KAF4408227.1"/>
    <property type="molecule type" value="Genomic_DNA"/>
</dbReference>
<protein>
    <submittedName>
        <fullName evidence="2">SGNH/GDSL hydrolase family protein</fullName>
    </submittedName>
</protein>
<name>A0ABQ7FHZ1_9ACTN</name>
<organism evidence="2 3">
    <name type="scientific">Streptomyces lycii</name>
    <dbReference type="NCBI Taxonomy" id="2654337"/>
    <lineage>
        <taxon>Bacteria</taxon>
        <taxon>Bacillati</taxon>
        <taxon>Actinomycetota</taxon>
        <taxon>Actinomycetes</taxon>
        <taxon>Kitasatosporales</taxon>
        <taxon>Streptomycetaceae</taxon>
        <taxon>Streptomyces</taxon>
    </lineage>
</organism>
<keyword evidence="2" id="KW-0378">Hydrolase</keyword>
<evidence type="ECO:0000313" key="2">
    <source>
        <dbReference type="EMBL" id="KAF4408227.1"/>
    </source>
</evidence>
<gene>
    <name evidence="2" type="ORF">GCU69_15415</name>
</gene>
<dbReference type="CDD" id="cd00229">
    <property type="entry name" value="SGNH_hydrolase"/>
    <property type="match status" value="1"/>
</dbReference>
<accession>A0ABQ7FHZ1</accession>
<dbReference type="Gene3D" id="3.40.50.1110">
    <property type="entry name" value="SGNH hydrolase"/>
    <property type="match status" value="1"/>
</dbReference>
<comment type="caution">
    <text evidence="2">The sequence shown here is derived from an EMBL/GenBank/DDBJ whole genome shotgun (WGS) entry which is preliminary data.</text>
</comment>
<keyword evidence="3" id="KW-1185">Reference proteome</keyword>
<evidence type="ECO:0000313" key="3">
    <source>
        <dbReference type="Proteomes" id="UP000621266"/>
    </source>
</evidence>
<dbReference type="SUPFAM" id="SSF52266">
    <property type="entry name" value="SGNH hydrolase"/>
    <property type="match status" value="1"/>
</dbReference>
<sequence>MSSIAATRSVWATPGPQTLAGGILRHVRDTAAEPRGHGGGSVVAMKRTSETGVSTLMTSTTGTQRRVLGLAALLLLTAACSGRTTTASREPGVPDAPPPGNPALSKVLLLGDSIAAGEALPLAAAFEAGGVEFESIASEGGGNVVGPFSEKNWKKLPGQIASAEPTLVVHQLTTYDWGTPQEQRAAYERLLTTVNRAGAELVFVTAPPIRPDDFYEPHLAELDRAPDVARAVAAGSPGPSDSSGPSDSPGSPGPSGSSGPLRQSDRAAGMLDARAVWGSTYQQVKDGRAYRSPDGVHTCPQGAAAFTKWLLGELARLFPGFSPAPAKDWADTGWSADKHFQSC</sequence>
<dbReference type="GO" id="GO:0016787">
    <property type="term" value="F:hydrolase activity"/>
    <property type="evidence" value="ECO:0007669"/>
    <property type="project" value="UniProtKB-KW"/>
</dbReference>
<feature type="region of interest" description="Disordered" evidence="1">
    <location>
        <begin position="231"/>
        <end position="264"/>
    </location>
</feature>
<dbReference type="InterPro" id="IPR036514">
    <property type="entry name" value="SGNH_hydro_sf"/>
</dbReference>
<reference evidence="2 3" key="1">
    <citation type="submission" date="2019-10" db="EMBL/GenBank/DDBJ databases">
        <title>Streptomyces tenebrisbrunneis sp.nov., an endogenous actinomycete isolated from of Lycium ruthenicum.</title>
        <authorList>
            <person name="Ma L."/>
        </authorList>
    </citation>
    <scope>NUCLEOTIDE SEQUENCE [LARGE SCALE GENOMIC DNA]</scope>
    <source>
        <strain evidence="2 3">TRM 66187</strain>
    </source>
</reference>
<feature type="compositionally biased region" description="Low complexity" evidence="1">
    <location>
        <begin position="231"/>
        <end position="260"/>
    </location>
</feature>